<evidence type="ECO:0000259" key="3">
    <source>
        <dbReference type="PROSITE" id="PS51371"/>
    </source>
</evidence>
<sequence length="143" mass="15423">MSVRLILEDKGHGVFTIEGTKTLVDAVTLLAEKGVGALVVLGVDGRIVGILSERDIVRAMAKHGADVGSHSVASVMTSAVKTCKEEDTLDDLMRVMTHGRFRHLPVEKNGMLDGIVSIGDVVKWRISEVEQEAEHMKAYIASA</sequence>
<dbReference type="Pfam" id="PF00571">
    <property type="entry name" value="CBS"/>
    <property type="match status" value="2"/>
</dbReference>
<dbReference type="PANTHER" id="PTHR43080">
    <property type="entry name" value="CBS DOMAIN-CONTAINING PROTEIN CBSX3, MITOCHONDRIAL"/>
    <property type="match status" value="1"/>
</dbReference>
<dbReference type="InterPro" id="IPR046342">
    <property type="entry name" value="CBS_dom_sf"/>
</dbReference>
<reference evidence="4" key="1">
    <citation type="journal article" date="2014" name="Int. J. Syst. Evol. Microbiol.">
        <title>Complete genome sequence of Corynebacterium casei LMG S-19264T (=DSM 44701T), isolated from a smear-ripened cheese.</title>
        <authorList>
            <consortium name="US DOE Joint Genome Institute (JGI-PGF)"/>
            <person name="Walter F."/>
            <person name="Albersmeier A."/>
            <person name="Kalinowski J."/>
            <person name="Ruckert C."/>
        </authorList>
    </citation>
    <scope>NUCLEOTIDE SEQUENCE</scope>
    <source>
        <strain evidence="4">KCTC 42097</strain>
    </source>
</reference>
<proteinExistence type="predicted"/>
<evidence type="ECO:0000313" key="4">
    <source>
        <dbReference type="EMBL" id="GHC62620.1"/>
    </source>
</evidence>
<evidence type="ECO:0000256" key="2">
    <source>
        <dbReference type="PROSITE-ProRule" id="PRU00703"/>
    </source>
</evidence>
<evidence type="ECO:0000313" key="5">
    <source>
        <dbReference type="Proteomes" id="UP000641137"/>
    </source>
</evidence>
<dbReference type="RefSeq" id="WP_189487300.1">
    <property type="nucleotide sequence ID" value="NZ_BMZO01000001.1"/>
</dbReference>
<reference evidence="4" key="2">
    <citation type="submission" date="2020-09" db="EMBL/GenBank/DDBJ databases">
        <authorList>
            <person name="Sun Q."/>
            <person name="Kim S."/>
        </authorList>
    </citation>
    <scope>NUCLEOTIDE SEQUENCE</scope>
    <source>
        <strain evidence="4">KCTC 42097</strain>
    </source>
</reference>
<dbReference type="CDD" id="cd04623">
    <property type="entry name" value="CBS_pair_bac_euk"/>
    <property type="match status" value="1"/>
</dbReference>
<organism evidence="4 5">
    <name type="scientific">Limoniibacter endophyticus</name>
    <dbReference type="NCBI Taxonomy" id="1565040"/>
    <lineage>
        <taxon>Bacteria</taxon>
        <taxon>Pseudomonadati</taxon>
        <taxon>Pseudomonadota</taxon>
        <taxon>Alphaproteobacteria</taxon>
        <taxon>Hyphomicrobiales</taxon>
        <taxon>Bartonellaceae</taxon>
        <taxon>Limoniibacter</taxon>
    </lineage>
</organism>
<comment type="caution">
    <text evidence="4">The sequence shown here is derived from an EMBL/GenBank/DDBJ whole genome shotgun (WGS) entry which is preliminary data.</text>
</comment>
<dbReference type="PANTHER" id="PTHR43080:SF2">
    <property type="entry name" value="CBS DOMAIN-CONTAINING PROTEIN"/>
    <property type="match status" value="1"/>
</dbReference>
<dbReference type="SMART" id="SM00116">
    <property type="entry name" value="CBS"/>
    <property type="match status" value="2"/>
</dbReference>
<dbReference type="AlphaFoldDB" id="A0A8J3DM63"/>
<evidence type="ECO:0000256" key="1">
    <source>
        <dbReference type="ARBA" id="ARBA00023122"/>
    </source>
</evidence>
<gene>
    <name evidence="4" type="ORF">GCM10010136_03820</name>
</gene>
<feature type="domain" description="CBS" evidence="3">
    <location>
        <begin position="76"/>
        <end position="132"/>
    </location>
</feature>
<dbReference type="InterPro" id="IPR000644">
    <property type="entry name" value="CBS_dom"/>
</dbReference>
<keyword evidence="5" id="KW-1185">Reference proteome</keyword>
<dbReference type="InterPro" id="IPR044725">
    <property type="entry name" value="CBSX3_CBS_dom"/>
</dbReference>
<name>A0A8J3DM63_9HYPH</name>
<protein>
    <submittedName>
        <fullName evidence="4">Inosine-5-monophosphate dehydrogenase</fullName>
    </submittedName>
</protein>
<keyword evidence="1 2" id="KW-0129">CBS domain</keyword>
<dbReference type="PROSITE" id="PS51371">
    <property type="entry name" value="CBS"/>
    <property type="match status" value="2"/>
</dbReference>
<dbReference type="SUPFAM" id="SSF54631">
    <property type="entry name" value="CBS-domain pair"/>
    <property type="match status" value="1"/>
</dbReference>
<accession>A0A8J3DM63</accession>
<feature type="domain" description="CBS" evidence="3">
    <location>
        <begin position="8"/>
        <end position="67"/>
    </location>
</feature>
<dbReference type="EMBL" id="BMZO01000001">
    <property type="protein sequence ID" value="GHC62620.1"/>
    <property type="molecule type" value="Genomic_DNA"/>
</dbReference>
<dbReference type="Proteomes" id="UP000641137">
    <property type="component" value="Unassembled WGS sequence"/>
</dbReference>
<dbReference type="InterPro" id="IPR051257">
    <property type="entry name" value="Diverse_CBS-Domain"/>
</dbReference>
<dbReference type="Gene3D" id="3.10.580.10">
    <property type="entry name" value="CBS-domain"/>
    <property type="match status" value="1"/>
</dbReference>